<keyword evidence="17" id="KW-1185">Reference proteome</keyword>
<dbReference type="Gene3D" id="3.30.70.330">
    <property type="match status" value="1"/>
</dbReference>
<dbReference type="InterPro" id="IPR012677">
    <property type="entry name" value="Nucleotide-bd_a/b_plait_sf"/>
</dbReference>
<evidence type="ECO:0000313" key="16">
    <source>
        <dbReference type="EMBL" id="SAM01857.1"/>
    </source>
</evidence>
<keyword evidence="6 12" id="KW-0863">Zinc-finger</keyword>
<dbReference type="OrthoDB" id="10251848at2759"/>
<dbReference type="Proteomes" id="UP000078561">
    <property type="component" value="Unassembled WGS sequence"/>
</dbReference>
<dbReference type="PANTHER" id="PTHR14089:SF2">
    <property type="entry name" value="PRE-MRNA-SPLICING FACTOR CWC2"/>
    <property type="match status" value="1"/>
</dbReference>
<dbReference type="PROSITE" id="PS50102">
    <property type="entry name" value="RRM"/>
    <property type="match status" value="1"/>
</dbReference>
<evidence type="ECO:0000256" key="2">
    <source>
        <dbReference type="ARBA" id="ARBA00008024"/>
    </source>
</evidence>
<feature type="region of interest" description="Disordered" evidence="13">
    <location>
        <begin position="223"/>
        <end position="268"/>
    </location>
</feature>
<dbReference type="GO" id="GO:0071006">
    <property type="term" value="C:U2-type catalytic step 1 spliceosome"/>
    <property type="evidence" value="ECO:0007669"/>
    <property type="project" value="TreeGrafter"/>
</dbReference>
<keyword evidence="7 12" id="KW-0862">Zinc</keyword>
<organism evidence="16">
    <name type="scientific">Absidia glauca</name>
    <name type="common">Pin mould</name>
    <dbReference type="NCBI Taxonomy" id="4829"/>
    <lineage>
        <taxon>Eukaryota</taxon>
        <taxon>Fungi</taxon>
        <taxon>Fungi incertae sedis</taxon>
        <taxon>Mucoromycota</taxon>
        <taxon>Mucoromycotina</taxon>
        <taxon>Mucoromycetes</taxon>
        <taxon>Mucorales</taxon>
        <taxon>Cunninghamellaceae</taxon>
        <taxon>Absidia</taxon>
    </lineage>
</organism>
<feature type="domain" description="C3H1-type" evidence="15">
    <location>
        <begin position="66"/>
        <end position="93"/>
    </location>
</feature>
<comment type="subcellular location">
    <subcellularLocation>
        <location evidence="1">Nucleus</location>
    </subcellularLocation>
</comment>
<reference evidence="16" key="1">
    <citation type="submission" date="2016-04" db="EMBL/GenBank/DDBJ databases">
        <authorList>
            <person name="Evans L.H."/>
            <person name="Alamgir A."/>
            <person name="Owens N."/>
            <person name="Weber N.D."/>
            <person name="Virtaneva K."/>
            <person name="Barbian K."/>
            <person name="Babar A."/>
            <person name="Rosenke K."/>
        </authorList>
    </citation>
    <scope>NUCLEOTIDE SEQUENCE [LARGE SCALE GENOMIC DNA]</scope>
    <source>
        <strain evidence="16">CBS 101.48</strain>
    </source>
</reference>
<dbReference type="Pfam" id="PF00076">
    <property type="entry name" value="RRM_1"/>
    <property type="match status" value="1"/>
</dbReference>
<dbReference type="GO" id="GO:0008270">
    <property type="term" value="F:zinc ion binding"/>
    <property type="evidence" value="ECO:0007669"/>
    <property type="project" value="UniProtKB-KW"/>
</dbReference>
<evidence type="ECO:0000259" key="14">
    <source>
        <dbReference type="PROSITE" id="PS50102"/>
    </source>
</evidence>
<evidence type="ECO:0000256" key="4">
    <source>
        <dbReference type="ARBA" id="ARBA00022723"/>
    </source>
</evidence>
<evidence type="ECO:0000313" key="17">
    <source>
        <dbReference type="Proteomes" id="UP000078561"/>
    </source>
</evidence>
<evidence type="ECO:0000256" key="11">
    <source>
        <dbReference type="PROSITE-ProRule" id="PRU00176"/>
    </source>
</evidence>
<dbReference type="InterPro" id="IPR000571">
    <property type="entry name" value="Znf_CCCH"/>
</dbReference>
<name>A0A168P6V7_ABSGL</name>
<dbReference type="OMA" id="RETRCDI"/>
<dbReference type="InterPro" id="IPR034181">
    <property type="entry name" value="Cwc2_RRM"/>
</dbReference>
<evidence type="ECO:0008006" key="18">
    <source>
        <dbReference type="Google" id="ProtNLM"/>
    </source>
</evidence>
<evidence type="ECO:0000256" key="10">
    <source>
        <dbReference type="ARBA" id="ARBA00023242"/>
    </source>
</evidence>
<evidence type="ECO:0000256" key="13">
    <source>
        <dbReference type="SAM" id="MobiDB-lite"/>
    </source>
</evidence>
<dbReference type="GO" id="GO:0008380">
    <property type="term" value="P:RNA splicing"/>
    <property type="evidence" value="ECO:0007669"/>
    <property type="project" value="UniProtKB-KW"/>
</dbReference>
<feature type="region of interest" description="Disordered" evidence="13">
    <location>
        <begin position="336"/>
        <end position="370"/>
    </location>
</feature>
<dbReference type="FunCoup" id="A0A168P6V7">
    <property type="interactions" value="73"/>
</dbReference>
<feature type="compositionally biased region" description="Basic and acidic residues" evidence="13">
    <location>
        <begin position="256"/>
        <end position="268"/>
    </location>
</feature>
<dbReference type="InParanoid" id="A0A168P6V7"/>
<dbReference type="GO" id="GO:0006397">
    <property type="term" value="P:mRNA processing"/>
    <property type="evidence" value="ECO:0007669"/>
    <property type="project" value="UniProtKB-KW"/>
</dbReference>
<dbReference type="GO" id="GO:0071007">
    <property type="term" value="C:U2-type catalytic step 2 spliceosome"/>
    <property type="evidence" value="ECO:0007669"/>
    <property type="project" value="TreeGrafter"/>
</dbReference>
<evidence type="ECO:0000256" key="9">
    <source>
        <dbReference type="ARBA" id="ARBA00023187"/>
    </source>
</evidence>
<dbReference type="AlphaFoldDB" id="A0A168P6V7"/>
<dbReference type="GO" id="GO:0000974">
    <property type="term" value="C:Prp19 complex"/>
    <property type="evidence" value="ECO:0007669"/>
    <property type="project" value="TreeGrafter"/>
</dbReference>
<dbReference type="CDD" id="cd12360">
    <property type="entry name" value="RRM_cwf2"/>
    <property type="match status" value="1"/>
</dbReference>
<keyword evidence="5" id="KW-0747">Spliceosome</keyword>
<comment type="similarity">
    <text evidence="2">Belongs to the RRM CWC2 family.</text>
</comment>
<dbReference type="InterPro" id="IPR000504">
    <property type="entry name" value="RRM_dom"/>
</dbReference>
<dbReference type="Pfam" id="PF16131">
    <property type="entry name" value="Torus"/>
    <property type="match status" value="1"/>
</dbReference>
<keyword evidence="3" id="KW-0507">mRNA processing</keyword>
<keyword evidence="9" id="KW-0508">mRNA splicing</keyword>
<feature type="zinc finger region" description="C3H1-type" evidence="12">
    <location>
        <begin position="66"/>
        <end position="93"/>
    </location>
</feature>
<dbReference type="InterPro" id="IPR039171">
    <property type="entry name" value="Cwc2/Slt11"/>
</dbReference>
<accession>A0A168P6V7</accession>
<evidence type="ECO:0000256" key="8">
    <source>
        <dbReference type="ARBA" id="ARBA00022884"/>
    </source>
</evidence>
<dbReference type="SMART" id="SM00360">
    <property type="entry name" value="RRM"/>
    <property type="match status" value="1"/>
</dbReference>
<evidence type="ECO:0000256" key="6">
    <source>
        <dbReference type="ARBA" id="ARBA00022771"/>
    </source>
</evidence>
<evidence type="ECO:0000256" key="7">
    <source>
        <dbReference type="ARBA" id="ARBA00022833"/>
    </source>
</evidence>
<protein>
    <recommendedName>
        <fullName evidence="18">Pre-mRNA-splicing factor CWC2</fullName>
    </recommendedName>
</protein>
<dbReference type="GO" id="GO:0036002">
    <property type="term" value="F:pre-mRNA binding"/>
    <property type="evidence" value="ECO:0007669"/>
    <property type="project" value="TreeGrafter"/>
</dbReference>
<evidence type="ECO:0000259" key="15">
    <source>
        <dbReference type="PROSITE" id="PS50103"/>
    </source>
</evidence>
<dbReference type="EMBL" id="LT553594">
    <property type="protein sequence ID" value="SAM01857.1"/>
    <property type="molecule type" value="Genomic_DNA"/>
</dbReference>
<dbReference type="PROSITE" id="PS50103">
    <property type="entry name" value="ZF_C3H1"/>
    <property type="match status" value="1"/>
</dbReference>
<keyword evidence="4 12" id="KW-0479">Metal-binding</keyword>
<evidence type="ECO:0000256" key="1">
    <source>
        <dbReference type="ARBA" id="ARBA00004123"/>
    </source>
</evidence>
<dbReference type="InterPro" id="IPR035979">
    <property type="entry name" value="RBD_domain_sf"/>
</dbReference>
<feature type="domain" description="RRM" evidence="14">
    <location>
        <begin position="129"/>
        <end position="201"/>
    </location>
</feature>
<feature type="compositionally biased region" description="Polar residues" evidence="13">
    <location>
        <begin position="223"/>
        <end position="238"/>
    </location>
</feature>
<proteinExistence type="inferred from homology"/>
<gene>
    <name evidence="16" type="primary">ABSGL_07607.1 scaffold 8901</name>
</gene>
<dbReference type="GO" id="GO:0017070">
    <property type="term" value="F:U6 snRNA binding"/>
    <property type="evidence" value="ECO:0007669"/>
    <property type="project" value="TreeGrafter"/>
</dbReference>
<evidence type="ECO:0000256" key="5">
    <source>
        <dbReference type="ARBA" id="ARBA00022728"/>
    </source>
</evidence>
<dbReference type="SUPFAM" id="SSF54928">
    <property type="entry name" value="RNA-binding domain, RBD"/>
    <property type="match status" value="1"/>
</dbReference>
<keyword evidence="8 11" id="KW-0694">RNA-binding</keyword>
<dbReference type="PANTHER" id="PTHR14089">
    <property type="entry name" value="PRE-MRNA-SPLICING FACTOR RBM22"/>
    <property type="match status" value="1"/>
</dbReference>
<evidence type="ECO:0000256" key="3">
    <source>
        <dbReference type="ARBA" id="ARBA00022664"/>
    </source>
</evidence>
<dbReference type="InterPro" id="IPR032297">
    <property type="entry name" value="Torus"/>
</dbReference>
<sequence length="370" mass="41608">MPPARQQIDKATLDAYIREKQPEGGTYNIWHNRYSGLERDWSKKGVHAKFRCDPARDSGTTAGTRNPNAYFCVYFAKGMCAQGSKCSMWHRVPTLQDEIETTVDCFGRDKFSDFRQDMGGVGGFSTTNKALYIGRITDVNEKSVRKHFGLWGEIGRVHILRQRGVAFVDYKSRLNAEFAKEAMMNQSLDNKETINVRWATETQLQRDRVFQDMVVDDPRFQINAPSSEADQTSGADNVEQQDFESELPVEYTTQKRTMEETGLDDIKRQKRLGEENDDEDQNYDQHSAASGYTDEQLQQYYQEYYSQQAAAAAEQAKAAEQDGGLIPQNILHSLKQLSGNKPLPTKSTPAPAVATGLGGLADYGSDSDSD</sequence>
<keyword evidence="10" id="KW-0539">Nucleus</keyword>
<evidence type="ECO:0000256" key="12">
    <source>
        <dbReference type="PROSITE-ProRule" id="PRU00723"/>
    </source>
</evidence>
<dbReference type="STRING" id="4829.A0A168P6V7"/>